<dbReference type="CDD" id="cd01449">
    <property type="entry name" value="TST_Repeat_2"/>
    <property type="match status" value="1"/>
</dbReference>
<name>A0ABW8T1Z9_9CLOT</name>
<evidence type="ECO:0000256" key="3">
    <source>
        <dbReference type="SAM" id="SignalP"/>
    </source>
</evidence>
<evidence type="ECO:0000259" key="4">
    <source>
        <dbReference type="PROSITE" id="PS50206"/>
    </source>
</evidence>
<evidence type="ECO:0000256" key="1">
    <source>
        <dbReference type="ARBA" id="ARBA00022679"/>
    </source>
</evidence>
<keyword evidence="6" id="KW-1185">Reference proteome</keyword>
<reference evidence="5 6" key="1">
    <citation type="submission" date="2024-11" db="EMBL/GenBank/DDBJ databases">
        <authorList>
            <person name="Heng Y.C."/>
            <person name="Lim A.C.H."/>
            <person name="Lee J.K.Y."/>
            <person name="Kittelmann S."/>
        </authorList>
    </citation>
    <scope>NUCLEOTIDE SEQUENCE [LARGE SCALE GENOMIC DNA]</scope>
    <source>
        <strain evidence="5 6">WILCCON 0185</strain>
    </source>
</reference>
<dbReference type="CDD" id="cd00158">
    <property type="entry name" value="RHOD"/>
    <property type="match status" value="1"/>
</dbReference>
<feature type="domain" description="Rhodanese" evidence="4">
    <location>
        <begin position="334"/>
        <end position="455"/>
    </location>
</feature>
<dbReference type="InterPro" id="IPR001763">
    <property type="entry name" value="Rhodanese-like_dom"/>
</dbReference>
<comment type="caution">
    <text evidence="5">The sequence shown here is derived from an EMBL/GenBank/DDBJ whole genome shotgun (WGS) entry which is preliminary data.</text>
</comment>
<keyword evidence="1" id="KW-0808">Transferase</keyword>
<organism evidence="5 6">
    <name type="scientific">Candidatus Clostridium stratigraminis</name>
    <dbReference type="NCBI Taxonomy" id="3381661"/>
    <lineage>
        <taxon>Bacteria</taxon>
        <taxon>Bacillati</taxon>
        <taxon>Bacillota</taxon>
        <taxon>Clostridia</taxon>
        <taxon>Eubacteriales</taxon>
        <taxon>Clostridiaceae</taxon>
        <taxon>Clostridium</taxon>
    </lineage>
</organism>
<keyword evidence="2" id="KW-0677">Repeat</keyword>
<feature type="chain" id="PRO_5047110527" evidence="3">
    <location>
        <begin position="23"/>
        <end position="464"/>
    </location>
</feature>
<dbReference type="PROSITE" id="PS50206">
    <property type="entry name" value="RHODANESE_3"/>
    <property type="match status" value="3"/>
</dbReference>
<dbReference type="PANTHER" id="PTHR11364">
    <property type="entry name" value="THIOSULFATE SULFERTANSFERASE"/>
    <property type="match status" value="1"/>
</dbReference>
<dbReference type="SMART" id="SM00450">
    <property type="entry name" value="RHOD"/>
    <property type="match status" value="3"/>
</dbReference>
<dbReference type="EMBL" id="JBJHZZ010000001">
    <property type="protein sequence ID" value="MFL0245660.1"/>
    <property type="molecule type" value="Genomic_DNA"/>
</dbReference>
<protein>
    <submittedName>
        <fullName evidence="5">Rhodanese-like domain-containing protein</fullName>
    </submittedName>
</protein>
<dbReference type="SUPFAM" id="SSF52821">
    <property type="entry name" value="Rhodanese/Cell cycle control phosphatase"/>
    <property type="match status" value="3"/>
</dbReference>
<dbReference type="RefSeq" id="WP_406768113.1">
    <property type="nucleotide sequence ID" value="NZ_JBJHZZ010000001.1"/>
</dbReference>
<evidence type="ECO:0000313" key="5">
    <source>
        <dbReference type="EMBL" id="MFL0245660.1"/>
    </source>
</evidence>
<dbReference type="InterPro" id="IPR036873">
    <property type="entry name" value="Rhodanese-like_dom_sf"/>
</dbReference>
<gene>
    <name evidence="5" type="ORF">ACJDUG_01555</name>
</gene>
<evidence type="ECO:0000256" key="2">
    <source>
        <dbReference type="ARBA" id="ARBA00022737"/>
    </source>
</evidence>
<accession>A0ABW8T1Z9</accession>
<dbReference type="Gene3D" id="3.40.250.10">
    <property type="entry name" value="Rhodanese-like domain"/>
    <property type="match status" value="3"/>
</dbReference>
<dbReference type="Pfam" id="PF00581">
    <property type="entry name" value="Rhodanese"/>
    <property type="match status" value="3"/>
</dbReference>
<evidence type="ECO:0000313" key="6">
    <source>
        <dbReference type="Proteomes" id="UP001623591"/>
    </source>
</evidence>
<dbReference type="InterPro" id="IPR045078">
    <property type="entry name" value="TST/MPST-like"/>
</dbReference>
<dbReference type="PANTHER" id="PTHR11364:SF27">
    <property type="entry name" value="SULFURTRANSFERASE"/>
    <property type="match status" value="1"/>
</dbReference>
<dbReference type="CDD" id="cd01448">
    <property type="entry name" value="TST_Repeat_1"/>
    <property type="match status" value="1"/>
</dbReference>
<feature type="domain" description="Rhodanese" evidence="4">
    <location>
        <begin position="190"/>
        <end position="300"/>
    </location>
</feature>
<feature type="signal peptide" evidence="3">
    <location>
        <begin position="1"/>
        <end position="22"/>
    </location>
</feature>
<dbReference type="PROSITE" id="PS51257">
    <property type="entry name" value="PROKAR_LIPOPROTEIN"/>
    <property type="match status" value="1"/>
</dbReference>
<dbReference type="Proteomes" id="UP001623591">
    <property type="component" value="Unassembled WGS sequence"/>
</dbReference>
<feature type="domain" description="Rhodanese" evidence="4">
    <location>
        <begin position="55"/>
        <end position="163"/>
    </location>
</feature>
<sequence length="464" mass="51283">MKKLNKIAITLLIAMITATALIGCTKNSDTAANTDKTNASGAKTISTKDLQANIGKSDWVVVDTRENDAYNGWKLDGVTKGGHIKGATDFSAAWLKVSDKNKDKTLEDALKTKGISTDKNVVLYDANGNDSTEVIKYLSQKGYKNLYQYNIKDWAKDASLPMETYTNYQEIVPASWVKDLVDGKKPETYNNNKYKVFEVSWGEEKDSPEYLKIGHIKGAVHINTDEVEEGPLWNRLSDAKLQKFAENNGITTDTTIVLYGTDPMPSYRVAVILKYMGVNDVRVLNGGFTKWTNAGYEVEKTSNKKAPVASFGATVPVNKGYIIDMPQAKEILADKTGSKLVDVRTWDEYIGKTSGYDYIKPKGRPAGAAWGHAGTDNSSLNDYRNIDLTMRNKDEILAMWKDYGITPDQRLAFYCGTGWRAAEALTYADVMGLKNISLYDGGWNEWSGNTGNPAGPIEVGEPKK</sequence>
<keyword evidence="3" id="KW-0732">Signal</keyword>
<proteinExistence type="predicted"/>